<dbReference type="Pfam" id="PF04828">
    <property type="entry name" value="GFA"/>
    <property type="match status" value="1"/>
</dbReference>
<dbReference type="InterPro" id="IPR006913">
    <property type="entry name" value="CENP-V/GFA"/>
</dbReference>
<evidence type="ECO:0000313" key="7">
    <source>
        <dbReference type="Proteomes" id="UP000253529"/>
    </source>
</evidence>
<proteinExistence type="inferred from homology"/>
<evidence type="ECO:0000256" key="2">
    <source>
        <dbReference type="ARBA" id="ARBA00022723"/>
    </source>
</evidence>
<dbReference type="InterPro" id="IPR011057">
    <property type="entry name" value="Mss4-like_sf"/>
</dbReference>
<dbReference type="Proteomes" id="UP000253529">
    <property type="component" value="Unassembled WGS sequence"/>
</dbReference>
<feature type="domain" description="CENP-V/GFA" evidence="5">
    <location>
        <begin position="4"/>
        <end position="122"/>
    </location>
</feature>
<dbReference type="GO" id="GO:0046872">
    <property type="term" value="F:metal ion binding"/>
    <property type="evidence" value="ECO:0007669"/>
    <property type="project" value="UniProtKB-KW"/>
</dbReference>
<keyword evidence="2" id="KW-0479">Metal-binding</keyword>
<reference evidence="6 7" key="1">
    <citation type="submission" date="2018-06" db="EMBL/GenBank/DDBJ databases">
        <title>Genomic Encyclopedia of Type Strains, Phase IV (KMG-IV): sequencing the most valuable type-strain genomes for metagenomic binning, comparative biology and taxonomic classification.</title>
        <authorList>
            <person name="Goeker M."/>
        </authorList>
    </citation>
    <scope>NUCLEOTIDE SEQUENCE [LARGE SCALE GENOMIC DNA]</scope>
    <source>
        <strain evidence="6 7">DSM 24875</strain>
    </source>
</reference>
<protein>
    <recommendedName>
        <fullName evidence="5">CENP-V/GFA domain-containing protein</fullName>
    </recommendedName>
</protein>
<keyword evidence="7" id="KW-1185">Reference proteome</keyword>
<name>A0A366F1M7_9HYPH</name>
<comment type="caution">
    <text evidence="6">The sequence shown here is derived from an EMBL/GenBank/DDBJ whole genome shotgun (WGS) entry which is preliminary data.</text>
</comment>
<evidence type="ECO:0000256" key="4">
    <source>
        <dbReference type="ARBA" id="ARBA00023239"/>
    </source>
</evidence>
<dbReference type="RefSeq" id="WP_113891124.1">
    <property type="nucleotide sequence ID" value="NZ_QNRK01000025.1"/>
</dbReference>
<organism evidence="6 7">
    <name type="scientific">Roseiarcus fermentans</name>
    <dbReference type="NCBI Taxonomy" id="1473586"/>
    <lineage>
        <taxon>Bacteria</taxon>
        <taxon>Pseudomonadati</taxon>
        <taxon>Pseudomonadota</taxon>
        <taxon>Alphaproteobacteria</taxon>
        <taxon>Hyphomicrobiales</taxon>
        <taxon>Roseiarcaceae</taxon>
        <taxon>Roseiarcus</taxon>
    </lineage>
</organism>
<accession>A0A366F1M7</accession>
<evidence type="ECO:0000259" key="5">
    <source>
        <dbReference type="PROSITE" id="PS51891"/>
    </source>
</evidence>
<dbReference type="SUPFAM" id="SSF51316">
    <property type="entry name" value="Mss4-like"/>
    <property type="match status" value="1"/>
</dbReference>
<dbReference type="OrthoDB" id="9807246at2"/>
<dbReference type="GO" id="GO:0016846">
    <property type="term" value="F:carbon-sulfur lyase activity"/>
    <property type="evidence" value="ECO:0007669"/>
    <property type="project" value="InterPro"/>
</dbReference>
<evidence type="ECO:0000256" key="3">
    <source>
        <dbReference type="ARBA" id="ARBA00022833"/>
    </source>
</evidence>
<gene>
    <name evidence="6" type="ORF">DFR50_12523</name>
</gene>
<dbReference type="PANTHER" id="PTHR33337">
    <property type="entry name" value="GFA DOMAIN-CONTAINING PROTEIN"/>
    <property type="match status" value="1"/>
</dbReference>
<evidence type="ECO:0000256" key="1">
    <source>
        <dbReference type="ARBA" id="ARBA00005495"/>
    </source>
</evidence>
<dbReference type="PROSITE" id="PS51891">
    <property type="entry name" value="CENP_V_GFA"/>
    <property type="match status" value="1"/>
</dbReference>
<keyword evidence="4" id="KW-0456">Lyase</keyword>
<dbReference type="Gene3D" id="3.90.1590.10">
    <property type="entry name" value="glutathione-dependent formaldehyde- activating enzyme (gfa)"/>
    <property type="match status" value="1"/>
</dbReference>
<keyword evidence="3" id="KW-0862">Zinc</keyword>
<comment type="similarity">
    <text evidence="1">Belongs to the Gfa family.</text>
</comment>
<dbReference type="AlphaFoldDB" id="A0A366F1M7"/>
<evidence type="ECO:0000313" key="6">
    <source>
        <dbReference type="EMBL" id="RBP08541.1"/>
    </source>
</evidence>
<dbReference type="PANTHER" id="PTHR33337:SF33">
    <property type="entry name" value="CENP-V_GFA DOMAIN-CONTAINING PROTEIN"/>
    <property type="match status" value="1"/>
</dbReference>
<sequence>MTMLEGGCACGHVRYRLAAKPMFVHCCHCRECQRQTGSAFVVNGLIESDRVDRLAGETEAVPVPGESGTPQIIHRCRLCKVALWSHYGGRRRLSFVRVGTLDEPAALPPDVHIYTRSRLPWVALPASVPAFEAYYNSKDLWPAESLERRKAIFG</sequence>
<dbReference type="EMBL" id="QNRK01000025">
    <property type="protein sequence ID" value="RBP08541.1"/>
    <property type="molecule type" value="Genomic_DNA"/>
</dbReference>